<organism evidence="1 2">
    <name type="scientific">Lophium mytilinum</name>
    <dbReference type="NCBI Taxonomy" id="390894"/>
    <lineage>
        <taxon>Eukaryota</taxon>
        <taxon>Fungi</taxon>
        <taxon>Dikarya</taxon>
        <taxon>Ascomycota</taxon>
        <taxon>Pezizomycotina</taxon>
        <taxon>Dothideomycetes</taxon>
        <taxon>Pleosporomycetidae</taxon>
        <taxon>Mytilinidiales</taxon>
        <taxon>Mytilinidiaceae</taxon>
        <taxon>Lophium</taxon>
    </lineage>
</organism>
<dbReference type="PANTHER" id="PTHR42085:SF2">
    <property type="entry name" value="F-BOX DOMAIN-CONTAINING PROTEIN"/>
    <property type="match status" value="1"/>
</dbReference>
<accession>A0A6A6QMW7</accession>
<evidence type="ECO:0000313" key="1">
    <source>
        <dbReference type="EMBL" id="KAF2493340.1"/>
    </source>
</evidence>
<name>A0A6A6QMW7_9PEZI</name>
<dbReference type="PANTHER" id="PTHR42085">
    <property type="entry name" value="F-BOX DOMAIN-CONTAINING PROTEIN"/>
    <property type="match status" value="1"/>
</dbReference>
<reference evidence="1" key="1">
    <citation type="journal article" date="2020" name="Stud. Mycol.">
        <title>101 Dothideomycetes genomes: a test case for predicting lifestyles and emergence of pathogens.</title>
        <authorList>
            <person name="Haridas S."/>
            <person name="Albert R."/>
            <person name="Binder M."/>
            <person name="Bloem J."/>
            <person name="Labutti K."/>
            <person name="Salamov A."/>
            <person name="Andreopoulos B."/>
            <person name="Baker S."/>
            <person name="Barry K."/>
            <person name="Bills G."/>
            <person name="Bluhm B."/>
            <person name="Cannon C."/>
            <person name="Castanera R."/>
            <person name="Culley D."/>
            <person name="Daum C."/>
            <person name="Ezra D."/>
            <person name="Gonzalez J."/>
            <person name="Henrissat B."/>
            <person name="Kuo A."/>
            <person name="Liang C."/>
            <person name="Lipzen A."/>
            <person name="Lutzoni F."/>
            <person name="Magnuson J."/>
            <person name="Mondo S."/>
            <person name="Nolan M."/>
            <person name="Ohm R."/>
            <person name="Pangilinan J."/>
            <person name="Park H.-J."/>
            <person name="Ramirez L."/>
            <person name="Alfaro M."/>
            <person name="Sun H."/>
            <person name="Tritt A."/>
            <person name="Yoshinaga Y."/>
            <person name="Zwiers L.-H."/>
            <person name="Turgeon B."/>
            <person name="Goodwin S."/>
            <person name="Spatafora J."/>
            <person name="Crous P."/>
            <person name="Grigoriev I."/>
        </authorList>
    </citation>
    <scope>NUCLEOTIDE SEQUENCE</scope>
    <source>
        <strain evidence="1">CBS 269.34</strain>
    </source>
</reference>
<dbReference type="InterPro" id="IPR038883">
    <property type="entry name" value="AN11006-like"/>
</dbReference>
<gene>
    <name evidence="1" type="ORF">BU16DRAFT_563505</name>
</gene>
<dbReference type="Proteomes" id="UP000799750">
    <property type="component" value="Unassembled WGS sequence"/>
</dbReference>
<dbReference type="AlphaFoldDB" id="A0A6A6QMW7"/>
<sequence>MADTSVVKACNSGTVLVPNCTDTNPVLFLQASQQPASTFLDLPSELRLQIFRYAFDPGDLISIRRNPAVLTSNSFKNDTRFANRSLRLATICRAVSQEVVEAYYSSDALPLKVEWAEYFSQTKQLLLPPRHVRRFVRRIAFYNSTENFWHSVIGQGQSLAPLQRLEELGFTHLKSVYVVIGDGTAEIINLCFQEPRRERSKLERLDETRQAFGGLRVRADSVSIFGLERHPEFTSELEKAVTLYR</sequence>
<dbReference type="EMBL" id="MU004192">
    <property type="protein sequence ID" value="KAF2493340.1"/>
    <property type="molecule type" value="Genomic_DNA"/>
</dbReference>
<proteinExistence type="predicted"/>
<evidence type="ECO:0000313" key="2">
    <source>
        <dbReference type="Proteomes" id="UP000799750"/>
    </source>
</evidence>
<dbReference type="OrthoDB" id="62952at2759"/>
<keyword evidence="2" id="KW-1185">Reference proteome</keyword>
<protein>
    <submittedName>
        <fullName evidence="1">Uncharacterized protein</fullName>
    </submittedName>
</protein>